<dbReference type="AlphaFoldDB" id="A0A0A9DTI2"/>
<organism evidence="1">
    <name type="scientific">Arundo donax</name>
    <name type="common">Giant reed</name>
    <name type="synonym">Donax arundinaceus</name>
    <dbReference type="NCBI Taxonomy" id="35708"/>
    <lineage>
        <taxon>Eukaryota</taxon>
        <taxon>Viridiplantae</taxon>
        <taxon>Streptophyta</taxon>
        <taxon>Embryophyta</taxon>
        <taxon>Tracheophyta</taxon>
        <taxon>Spermatophyta</taxon>
        <taxon>Magnoliopsida</taxon>
        <taxon>Liliopsida</taxon>
        <taxon>Poales</taxon>
        <taxon>Poaceae</taxon>
        <taxon>PACMAD clade</taxon>
        <taxon>Arundinoideae</taxon>
        <taxon>Arundineae</taxon>
        <taxon>Arundo</taxon>
    </lineage>
</organism>
<dbReference type="EMBL" id="GBRH01210833">
    <property type="protein sequence ID" value="JAD87062.1"/>
    <property type="molecule type" value="Transcribed_RNA"/>
</dbReference>
<name>A0A0A9DTI2_ARUDO</name>
<sequence>MLSTKVSPWHAVKIHSAETPLQFLQCHPISIASFSSPQPLYEVGLLIYRFQY</sequence>
<protein>
    <submittedName>
        <fullName evidence="1">Uncharacterized protein</fullName>
    </submittedName>
</protein>
<proteinExistence type="predicted"/>
<accession>A0A0A9DTI2</accession>
<reference evidence="1" key="1">
    <citation type="submission" date="2014-09" db="EMBL/GenBank/DDBJ databases">
        <authorList>
            <person name="Magalhaes I.L.F."/>
            <person name="Oliveira U."/>
            <person name="Santos F.R."/>
            <person name="Vidigal T.H.D.A."/>
            <person name="Brescovit A.D."/>
            <person name="Santos A.J."/>
        </authorList>
    </citation>
    <scope>NUCLEOTIDE SEQUENCE</scope>
    <source>
        <tissue evidence="1">Shoot tissue taken approximately 20 cm above the soil surface</tissue>
    </source>
</reference>
<evidence type="ECO:0000313" key="1">
    <source>
        <dbReference type="EMBL" id="JAD87062.1"/>
    </source>
</evidence>
<reference evidence="1" key="2">
    <citation type="journal article" date="2015" name="Data Brief">
        <title>Shoot transcriptome of the giant reed, Arundo donax.</title>
        <authorList>
            <person name="Barrero R.A."/>
            <person name="Guerrero F.D."/>
            <person name="Moolhuijzen P."/>
            <person name="Goolsby J.A."/>
            <person name="Tidwell J."/>
            <person name="Bellgard S.E."/>
            <person name="Bellgard M.I."/>
        </authorList>
    </citation>
    <scope>NUCLEOTIDE SEQUENCE</scope>
    <source>
        <tissue evidence="1">Shoot tissue taken approximately 20 cm above the soil surface</tissue>
    </source>
</reference>